<feature type="transmembrane region" description="Helical" evidence="1">
    <location>
        <begin position="140"/>
        <end position="159"/>
    </location>
</feature>
<gene>
    <name evidence="4" type="ORF">SAMN05421541_101141</name>
</gene>
<evidence type="ECO:0000259" key="2">
    <source>
        <dbReference type="PROSITE" id="PS50883"/>
    </source>
</evidence>
<dbReference type="EMBL" id="FONV01000001">
    <property type="protein sequence ID" value="SFE31844.1"/>
    <property type="molecule type" value="Genomic_DNA"/>
</dbReference>
<feature type="transmembrane region" description="Helical" evidence="1">
    <location>
        <begin position="271"/>
        <end position="289"/>
    </location>
</feature>
<name>A0A1I1ZJ44_9ACTN</name>
<dbReference type="SUPFAM" id="SSF141868">
    <property type="entry name" value="EAL domain-like"/>
    <property type="match status" value="1"/>
</dbReference>
<feature type="transmembrane region" description="Helical" evidence="1">
    <location>
        <begin position="295"/>
        <end position="313"/>
    </location>
</feature>
<sequence>MLNSGRARPNVTGVPRLVRVPGWLAWLMCGLGAAVAYTVMPYGWVSLVVSTAISAGSCAVMVVGTRRNRPAAACNWYLFAAGVATWILGDVVYAVQILVGGAAAFPSWADALYLGAYPILTVALFRLTRERLAGGAYLRGNLIDSAIIGVGVGIVYWTFMIEPVVTDSSIPVLIRMVTAGYPTVGVLLCAVITPILLRRGPRSPSLWLLTAGSAITLAGNISYTLLPHAVDPIYLYAGYLVAYACWAAAAAHPSMARPITGDRDSLGRSRLLVLTASTLLVPAVLLVQGEHGGGHVSWAAVAVGSMALFVLVATRMSGYISRVDTQARQLRDLAMRDDLTGLPNRRDFEQRAALAVATTSCHMIMIDLAGFKHVNDRLGRAVGDQALVAVADLLRQSLRDGDVVARMGADEFAVLVHDTLPDDGQIVAGRLAEVLRHPVHAGEHELLLNARLGVASSALPALPSTFSIAAGDANGSVPAASPAVPGVSLDGAAELIRRADTARYAAKASGGQLVEYTPELDERAEAAERLGADLRHSLDDGDFQVVYQPIIDLRDDRTVAVEALVRWTHPVRGPVSPAAFIPVAEDNGLIVELGEWIMRTACRRLADWRTTLGSDAPLYISVNVSPRQLSEPGFPAVVLGILAETGLEPAALLIEVTETAIFGGGTAVEAVETLNRAGIRIALDDFGTGHSSLGLLRTVPVDVLKIDKSFVDEITEPGRRAVIVDALIHVCAGLELRAVAEGVETAEQADYLRELGYHYAQGYHFGRPVADPITPAAETLPV</sequence>
<dbReference type="STRING" id="35752.SAMN05421541_101141"/>
<evidence type="ECO:0000313" key="4">
    <source>
        <dbReference type="EMBL" id="SFE31844.1"/>
    </source>
</evidence>
<accession>A0A1I1ZJ44</accession>
<dbReference type="InterPro" id="IPR001633">
    <property type="entry name" value="EAL_dom"/>
</dbReference>
<dbReference type="NCBIfam" id="TIGR00254">
    <property type="entry name" value="GGDEF"/>
    <property type="match status" value="1"/>
</dbReference>
<dbReference type="CDD" id="cd01948">
    <property type="entry name" value="EAL"/>
    <property type="match status" value="1"/>
</dbReference>
<feature type="transmembrane region" description="Helical" evidence="1">
    <location>
        <begin position="76"/>
        <end position="99"/>
    </location>
</feature>
<evidence type="ECO:0000256" key="1">
    <source>
        <dbReference type="SAM" id="Phobius"/>
    </source>
</evidence>
<dbReference type="SUPFAM" id="SSF55073">
    <property type="entry name" value="Nucleotide cyclase"/>
    <property type="match status" value="1"/>
</dbReference>
<dbReference type="Proteomes" id="UP000199645">
    <property type="component" value="Unassembled WGS sequence"/>
</dbReference>
<dbReference type="InterPro" id="IPR029787">
    <property type="entry name" value="Nucleotide_cyclase"/>
</dbReference>
<feature type="transmembrane region" description="Helical" evidence="1">
    <location>
        <begin position="232"/>
        <end position="251"/>
    </location>
</feature>
<dbReference type="PROSITE" id="PS50883">
    <property type="entry name" value="EAL"/>
    <property type="match status" value="1"/>
</dbReference>
<dbReference type="InterPro" id="IPR000160">
    <property type="entry name" value="GGDEF_dom"/>
</dbReference>
<dbReference type="Gene3D" id="3.30.70.270">
    <property type="match status" value="1"/>
</dbReference>
<dbReference type="PROSITE" id="PS50887">
    <property type="entry name" value="GGDEF"/>
    <property type="match status" value="1"/>
</dbReference>
<feature type="transmembrane region" description="Helical" evidence="1">
    <location>
        <begin position="179"/>
        <end position="197"/>
    </location>
</feature>
<dbReference type="AlphaFoldDB" id="A0A1I1ZJ44"/>
<proteinExistence type="predicted"/>
<evidence type="ECO:0000259" key="3">
    <source>
        <dbReference type="PROSITE" id="PS50887"/>
    </source>
</evidence>
<keyword evidence="1" id="KW-1133">Transmembrane helix</keyword>
<dbReference type="Gene3D" id="3.20.20.450">
    <property type="entry name" value="EAL domain"/>
    <property type="match status" value="1"/>
</dbReference>
<feature type="transmembrane region" description="Helical" evidence="1">
    <location>
        <begin position="206"/>
        <end position="226"/>
    </location>
</feature>
<feature type="transmembrane region" description="Helical" evidence="1">
    <location>
        <begin position="111"/>
        <end position="128"/>
    </location>
</feature>
<dbReference type="SMART" id="SM00267">
    <property type="entry name" value="GGDEF"/>
    <property type="match status" value="1"/>
</dbReference>
<dbReference type="Pfam" id="PF00990">
    <property type="entry name" value="GGDEF"/>
    <property type="match status" value="1"/>
</dbReference>
<feature type="domain" description="EAL" evidence="2">
    <location>
        <begin position="527"/>
        <end position="782"/>
    </location>
</feature>
<feature type="transmembrane region" description="Helical" evidence="1">
    <location>
        <begin position="20"/>
        <end position="38"/>
    </location>
</feature>
<dbReference type="InterPro" id="IPR035919">
    <property type="entry name" value="EAL_sf"/>
</dbReference>
<dbReference type="PANTHER" id="PTHR44757">
    <property type="entry name" value="DIGUANYLATE CYCLASE DGCP"/>
    <property type="match status" value="1"/>
</dbReference>
<dbReference type="CDD" id="cd01949">
    <property type="entry name" value="GGDEF"/>
    <property type="match status" value="1"/>
</dbReference>
<keyword evidence="1" id="KW-0472">Membrane</keyword>
<dbReference type="InterPro" id="IPR052155">
    <property type="entry name" value="Biofilm_reg_signaling"/>
</dbReference>
<keyword evidence="1" id="KW-0812">Transmembrane</keyword>
<organism evidence="4 5">
    <name type="scientific">Actinoplanes philippinensis</name>
    <dbReference type="NCBI Taxonomy" id="35752"/>
    <lineage>
        <taxon>Bacteria</taxon>
        <taxon>Bacillati</taxon>
        <taxon>Actinomycetota</taxon>
        <taxon>Actinomycetes</taxon>
        <taxon>Micromonosporales</taxon>
        <taxon>Micromonosporaceae</taxon>
        <taxon>Actinoplanes</taxon>
    </lineage>
</organism>
<dbReference type="SMART" id="SM00052">
    <property type="entry name" value="EAL"/>
    <property type="match status" value="1"/>
</dbReference>
<feature type="domain" description="GGDEF" evidence="3">
    <location>
        <begin position="359"/>
        <end position="519"/>
    </location>
</feature>
<evidence type="ECO:0000313" key="5">
    <source>
        <dbReference type="Proteomes" id="UP000199645"/>
    </source>
</evidence>
<protein>
    <submittedName>
        <fullName evidence="4">Diguanylate cyclase (GGDEF) domain-containing protein</fullName>
    </submittedName>
</protein>
<reference evidence="4 5" key="1">
    <citation type="submission" date="2016-10" db="EMBL/GenBank/DDBJ databases">
        <authorList>
            <person name="de Groot N.N."/>
        </authorList>
    </citation>
    <scope>NUCLEOTIDE SEQUENCE [LARGE SCALE GENOMIC DNA]</scope>
    <source>
        <strain evidence="4 5">DSM 43019</strain>
    </source>
</reference>
<dbReference type="PANTHER" id="PTHR44757:SF2">
    <property type="entry name" value="BIOFILM ARCHITECTURE MAINTENANCE PROTEIN MBAA"/>
    <property type="match status" value="1"/>
</dbReference>
<feature type="transmembrane region" description="Helical" evidence="1">
    <location>
        <begin position="44"/>
        <end position="64"/>
    </location>
</feature>
<dbReference type="Pfam" id="PF00563">
    <property type="entry name" value="EAL"/>
    <property type="match status" value="1"/>
</dbReference>
<dbReference type="InterPro" id="IPR043128">
    <property type="entry name" value="Rev_trsase/Diguanyl_cyclase"/>
</dbReference>
<keyword evidence="5" id="KW-1185">Reference proteome</keyword>